<keyword evidence="3" id="KW-0498">Mitosis</keyword>
<keyword evidence="4" id="KW-0833">Ubl conjugation pathway</keyword>
<dbReference type="Pfam" id="PF08672">
    <property type="entry name" value="ANAPC2"/>
    <property type="match status" value="1"/>
</dbReference>
<reference evidence="8" key="1">
    <citation type="submission" date="2013-12" db="EMBL/GenBank/DDBJ databases">
        <title>The Genome Sequence of Aphanomyces invadans NJM9701.</title>
        <authorList>
            <consortium name="The Broad Institute Genomics Platform"/>
            <person name="Russ C."/>
            <person name="Tyler B."/>
            <person name="van West P."/>
            <person name="Dieguez-Uribeondo J."/>
            <person name="Young S.K."/>
            <person name="Zeng Q."/>
            <person name="Gargeya S."/>
            <person name="Fitzgerald M."/>
            <person name="Abouelleil A."/>
            <person name="Alvarado L."/>
            <person name="Chapman S.B."/>
            <person name="Gainer-Dewar J."/>
            <person name="Goldberg J."/>
            <person name="Griggs A."/>
            <person name="Gujja S."/>
            <person name="Hansen M."/>
            <person name="Howarth C."/>
            <person name="Imamovic A."/>
            <person name="Ireland A."/>
            <person name="Larimer J."/>
            <person name="McCowan C."/>
            <person name="Murphy C."/>
            <person name="Pearson M."/>
            <person name="Poon T.W."/>
            <person name="Priest M."/>
            <person name="Roberts A."/>
            <person name="Saif S."/>
            <person name="Shea T."/>
            <person name="Sykes S."/>
            <person name="Wortman J."/>
            <person name="Nusbaum C."/>
            <person name="Birren B."/>
        </authorList>
    </citation>
    <scope>NUCLEOTIDE SEQUENCE [LARGE SCALE GENOMIC DNA]</scope>
    <source>
        <strain evidence="8">NJM9701</strain>
    </source>
</reference>
<dbReference type="GO" id="GO:0006511">
    <property type="term" value="P:ubiquitin-dependent protein catabolic process"/>
    <property type="evidence" value="ECO:0007669"/>
    <property type="project" value="InterPro"/>
</dbReference>
<feature type="domain" description="Cullin family profile" evidence="7">
    <location>
        <begin position="400"/>
        <end position="582"/>
    </location>
</feature>
<evidence type="ECO:0000259" key="7">
    <source>
        <dbReference type="PROSITE" id="PS50069"/>
    </source>
</evidence>
<dbReference type="GO" id="GO:0070979">
    <property type="term" value="P:protein K11-linked ubiquitination"/>
    <property type="evidence" value="ECO:0007669"/>
    <property type="project" value="TreeGrafter"/>
</dbReference>
<dbReference type="AlphaFoldDB" id="A0A024UGJ2"/>
<dbReference type="STRING" id="157072.A0A024UGJ2"/>
<comment type="similarity">
    <text evidence="6">Belongs to the cullin family.</text>
</comment>
<dbReference type="PANTHER" id="PTHR45957:SF1">
    <property type="entry name" value="ANAPHASE-PROMOTING COMPLEX SUBUNIT 2"/>
    <property type="match status" value="1"/>
</dbReference>
<gene>
    <name evidence="8" type="ORF">H310_03286</name>
</gene>
<sequence>MPSPVPPPLDAPMRGDHDPFLQEDFREFPFQSQRMLVELQTSTFRDTSAVEFWERLTQGHDTVENAMHLPAALAYAVETIQQLEEIATYMTCTQQQQQNQPSRSILSLLKAHFRAILFHDASQTQVFCDALETLCTSLFLDPSACACSLDATTLRHQLQYLEWMHIAKGSILNVFLRQIDGRVASWCRNNFTESFFHDLESWVDSSLLQDAHTMFARGSHPIEYVETLKLHTFQAFGSLRIHELFDIVRDYPDSLPAIEDLRKCLEVTRQQPELLATFQNAIKTRVLQPGASTTSIIGVYTRAIKTFRHLDGRGGLIQPIGDLFSQYLRKRKDTIRCIVTSLTDRDSGELYEELERDRRVEPVIDSDDDDVCDAELWQPEPADTIAVPRGRQVDDLLSSLVSIYANQTVFVNEYRMMLAERLLSAKDFHTDRDVHTLELLKLRFGDARLQQCDIMIKDVDESKRIQANLGLAVDATVVSEHFWPPFQGDDFTLHPRLNDMIRQYKEAYAVLKNPRQLDWVPYLGFVELEIELNGNVAAFTVSPIQATLISYFEDEDSWLAAALAEAMDIEMDVLSKHAHYWCLQGVLVQENEHLTLNHAYSPSEAVESSQPGSDTFLEPSVSSKRQADADIKTLESYIKGMLRQFETLSLQQIASKLALIARSEQNSGGCTTTNLTQILRNLVDQQELEYIGGMYQLHKYH</sequence>
<dbReference type="GO" id="GO:0007091">
    <property type="term" value="P:metaphase/anaphase transition of mitotic cell cycle"/>
    <property type="evidence" value="ECO:0007669"/>
    <property type="project" value="TreeGrafter"/>
</dbReference>
<dbReference type="RefSeq" id="XP_008865308.1">
    <property type="nucleotide sequence ID" value="XM_008867086.1"/>
</dbReference>
<dbReference type="OrthoDB" id="5581181at2759"/>
<evidence type="ECO:0000256" key="3">
    <source>
        <dbReference type="ARBA" id="ARBA00022776"/>
    </source>
</evidence>
<dbReference type="InterPro" id="IPR057975">
    <property type="entry name" value="TPR_ANAPC2"/>
</dbReference>
<dbReference type="SUPFAM" id="SSF46785">
    <property type="entry name" value="Winged helix' DNA-binding domain"/>
    <property type="match status" value="1"/>
</dbReference>
<dbReference type="Pfam" id="PF26557">
    <property type="entry name" value="Cullin_AB"/>
    <property type="match status" value="1"/>
</dbReference>
<name>A0A024UGJ2_9STRA</name>
<keyword evidence="2" id="KW-0132">Cell division</keyword>
<dbReference type="InterPro" id="IPR014786">
    <property type="entry name" value="ANAPC2_C"/>
</dbReference>
<dbReference type="Gene3D" id="3.30.230.130">
    <property type="entry name" value="Cullin, Chain C, Domain 2"/>
    <property type="match status" value="1"/>
</dbReference>
<dbReference type="InterPro" id="IPR036317">
    <property type="entry name" value="Cullin_homology_sf"/>
</dbReference>
<dbReference type="InterPro" id="IPR059120">
    <property type="entry name" value="Cullin-like_AB"/>
</dbReference>
<dbReference type="Gene3D" id="1.20.1310.10">
    <property type="entry name" value="Cullin Repeats"/>
    <property type="match status" value="1"/>
</dbReference>
<dbReference type="GeneID" id="20080336"/>
<evidence type="ECO:0000256" key="5">
    <source>
        <dbReference type="ARBA" id="ARBA00023306"/>
    </source>
</evidence>
<dbReference type="GO" id="GO:0051301">
    <property type="term" value="P:cell division"/>
    <property type="evidence" value="ECO:0007669"/>
    <property type="project" value="UniProtKB-KW"/>
</dbReference>
<dbReference type="SUPFAM" id="SSF75632">
    <property type="entry name" value="Cullin homology domain"/>
    <property type="match status" value="1"/>
</dbReference>
<evidence type="ECO:0000256" key="6">
    <source>
        <dbReference type="PROSITE-ProRule" id="PRU00330"/>
    </source>
</evidence>
<dbReference type="InterPro" id="IPR036388">
    <property type="entry name" value="WH-like_DNA-bd_sf"/>
</dbReference>
<evidence type="ECO:0000313" key="8">
    <source>
        <dbReference type="EMBL" id="ETW05531.1"/>
    </source>
</evidence>
<dbReference type="InterPro" id="IPR036390">
    <property type="entry name" value="WH_DNA-bd_sf"/>
</dbReference>
<dbReference type="eggNOG" id="KOG2165">
    <property type="taxonomic scope" value="Eukaryota"/>
</dbReference>
<dbReference type="InterPro" id="IPR016158">
    <property type="entry name" value="Cullin_homology"/>
</dbReference>
<dbReference type="SMART" id="SM00182">
    <property type="entry name" value="CULLIN"/>
    <property type="match status" value="1"/>
</dbReference>
<organism evidence="8">
    <name type="scientific">Aphanomyces invadans</name>
    <dbReference type="NCBI Taxonomy" id="157072"/>
    <lineage>
        <taxon>Eukaryota</taxon>
        <taxon>Sar</taxon>
        <taxon>Stramenopiles</taxon>
        <taxon>Oomycota</taxon>
        <taxon>Saprolegniomycetes</taxon>
        <taxon>Saprolegniales</taxon>
        <taxon>Verrucalvaceae</taxon>
        <taxon>Aphanomyces</taxon>
    </lineage>
</organism>
<keyword evidence="5" id="KW-0131">Cell cycle</keyword>
<dbReference type="InterPro" id="IPR044554">
    <property type="entry name" value="ANAPC2"/>
</dbReference>
<evidence type="ECO:0000256" key="4">
    <source>
        <dbReference type="ARBA" id="ARBA00022786"/>
    </source>
</evidence>
<dbReference type="EMBL" id="KI913956">
    <property type="protein sequence ID" value="ETW05531.1"/>
    <property type="molecule type" value="Genomic_DNA"/>
</dbReference>
<dbReference type="Gene3D" id="1.10.10.10">
    <property type="entry name" value="Winged helix-like DNA-binding domain superfamily/Winged helix DNA-binding domain"/>
    <property type="match status" value="1"/>
</dbReference>
<protein>
    <recommendedName>
        <fullName evidence="1">Anaphase-promoting complex subunit 2</fullName>
    </recommendedName>
</protein>
<evidence type="ECO:0000256" key="1">
    <source>
        <dbReference type="ARBA" id="ARBA00016068"/>
    </source>
</evidence>
<dbReference type="VEuPathDB" id="FungiDB:H310_03286"/>
<dbReference type="GO" id="GO:0005680">
    <property type="term" value="C:anaphase-promoting complex"/>
    <property type="evidence" value="ECO:0007669"/>
    <property type="project" value="TreeGrafter"/>
</dbReference>
<dbReference type="PANTHER" id="PTHR45957">
    <property type="entry name" value="ANAPHASE-PROMOTING COMPLEX SUBUNIT 2"/>
    <property type="match status" value="1"/>
</dbReference>
<evidence type="ECO:0000256" key="2">
    <source>
        <dbReference type="ARBA" id="ARBA00022618"/>
    </source>
</evidence>
<dbReference type="GO" id="GO:0031625">
    <property type="term" value="F:ubiquitin protein ligase binding"/>
    <property type="evidence" value="ECO:0007669"/>
    <property type="project" value="InterPro"/>
</dbReference>
<dbReference type="Pfam" id="PF25773">
    <property type="entry name" value="TPR_ANAPC2"/>
    <property type="match status" value="1"/>
</dbReference>
<proteinExistence type="inferred from homology"/>
<dbReference type="SMART" id="SM01013">
    <property type="entry name" value="APC2"/>
    <property type="match status" value="1"/>
</dbReference>
<dbReference type="PROSITE" id="PS50069">
    <property type="entry name" value="CULLIN_2"/>
    <property type="match status" value="1"/>
</dbReference>
<accession>A0A024UGJ2</accession>